<protein>
    <recommendedName>
        <fullName evidence="3">Zinc-ribbon domain-containing protein</fullName>
    </recommendedName>
</protein>
<dbReference type="RefSeq" id="WP_016522629.1">
    <property type="nucleotide sequence ID" value="NZ_KE332517.1"/>
</dbReference>
<organism evidence="1 2">
    <name type="scientific">Treponema medium ATCC 700293</name>
    <dbReference type="NCBI Taxonomy" id="1125700"/>
    <lineage>
        <taxon>Bacteria</taxon>
        <taxon>Pseudomonadati</taxon>
        <taxon>Spirochaetota</taxon>
        <taxon>Spirochaetia</taxon>
        <taxon>Spirochaetales</taxon>
        <taxon>Treponemataceae</taxon>
        <taxon>Treponema</taxon>
    </lineage>
</organism>
<evidence type="ECO:0000313" key="2">
    <source>
        <dbReference type="Proteomes" id="UP000014634"/>
    </source>
</evidence>
<reference evidence="1 2" key="1">
    <citation type="submission" date="2013-04" db="EMBL/GenBank/DDBJ databases">
        <title>The Genome Sequence of Treponema medium ATCC 700293.</title>
        <authorList>
            <consortium name="The Broad Institute Genomics Platform"/>
            <person name="Earl A."/>
            <person name="Ward D."/>
            <person name="Feldgarden M."/>
            <person name="Gevers D."/>
            <person name="Leonetti C."/>
            <person name="Blanton J.M."/>
            <person name="Dewhirst F.E."/>
            <person name="Izard J."/>
            <person name="Walker B."/>
            <person name="Young S."/>
            <person name="Zeng Q."/>
            <person name="Gargeya S."/>
            <person name="Fitzgerald M."/>
            <person name="Haas B."/>
            <person name="Abouelleil A."/>
            <person name="Allen A.W."/>
            <person name="Alvarado L."/>
            <person name="Arachchi H.M."/>
            <person name="Berlin A.M."/>
            <person name="Chapman S.B."/>
            <person name="Gainer-Dewar J."/>
            <person name="Goldberg J."/>
            <person name="Griggs A."/>
            <person name="Gujja S."/>
            <person name="Hansen M."/>
            <person name="Howarth C."/>
            <person name="Imamovic A."/>
            <person name="Ireland A."/>
            <person name="Larimer J."/>
            <person name="McCowan C."/>
            <person name="Murphy C."/>
            <person name="Pearson M."/>
            <person name="Poon T.W."/>
            <person name="Priest M."/>
            <person name="Roberts A."/>
            <person name="Saif S."/>
            <person name="Shea T."/>
            <person name="Sisk P."/>
            <person name="Sykes S."/>
            <person name="Wortman J."/>
            <person name="Nusbaum C."/>
            <person name="Birren B."/>
        </authorList>
    </citation>
    <scope>NUCLEOTIDE SEQUENCE [LARGE SCALE GENOMIC DNA]</scope>
    <source>
        <strain evidence="1 2">ATCC 700293</strain>
    </source>
</reference>
<evidence type="ECO:0008006" key="3">
    <source>
        <dbReference type="Google" id="ProtNLM"/>
    </source>
</evidence>
<comment type="caution">
    <text evidence="1">The sequence shown here is derived from an EMBL/GenBank/DDBJ whole genome shotgun (WGS) entry which is preliminary data.</text>
</comment>
<sequence>MSPMYDWSYTERVNLNGRWFYGSKADGLQNNFADSYREQDGYAIVLGRRLHYWLYDTQTYHGGDTFEICNHIIPHWVERLGYVIDFDNIDVSQPNTGLASSVKALMAQRCCDVSVTLIENVDYVYVVVNEHLAKWRQYKTTVYYLIENMSFDTVDNEEYQTIEQSDEYKTCPYCGEEIKKTAVKCRYCNSDLPESLPTV</sequence>
<evidence type="ECO:0000313" key="1">
    <source>
        <dbReference type="EMBL" id="EPF29944.1"/>
    </source>
</evidence>
<dbReference type="Proteomes" id="UP000014634">
    <property type="component" value="Unassembled WGS sequence"/>
</dbReference>
<proteinExistence type="predicted"/>
<dbReference type="EMBL" id="ATFE01000003">
    <property type="protein sequence ID" value="EPF29944.1"/>
    <property type="molecule type" value="Genomic_DNA"/>
</dbReference>
<gene>
    <name evidence="1" type="ORF">HMPREF9195_00659</name>
</gene>
<name>A0AA87NW51_TREMD</name>
<dbReference type="AlphaFoldDB" id="A0AA87NW51"/>
<accession>A0AA87NW51</accession>